<dbReference type="PANTHER" id="PTHR23502">
    <property type="entry name" value="MAJOR FACILITATOR SUPERFAMILY"/>
    <property type="match status" value="1"/>
</dbReference>
<keyword evidence="3 8" id="KW-0813">Transport</keyword>
<reference evidence="10 11" key="1">
    <citation type="submission" date="2024-09" db="EMBL/GenBank/DDBJ databases">
        <authorList>
            <person name="Sun Q."/>
            <person name="Mori K."/>
        </authorList>
    </citation>
    <scope>NUCLEOTIDE SEQUENCE [LARGE SCALE GENOMIC DNA]</scope>
    <source>
        <strain evidence="10 11">KCTC 23279</strain>
    </source>
</reference>
<evidence type="ECO:0000256" key="4">
    <source>
        <dbReference type="ARBA" id="ARBA00022475"/>
    </source>
</evidence>
<evidence type="ECO:0000256" key="2">
    <source>
        <dbReference type="ARBA" id="ARBA00006236"/>
    </source>
</evidence>
<dbReference type="Pfam" id="PF07690">
    <property type="entry name" value="MFS_1"/>
    <property type="match status" value="1"/>
</dbReference>
<dbReference type="PROSITE" id="PS50850">
    <property type="entry name" value="MFS"/>
    <property type="match status" value="1"/>
</dbReference>
<feature type="transmembrane region" description="Helical" evidence="8">
    <location>
        <begin position="292"/>
        <end position="315"/>
    </location>
</feature>
<evidence type="ECO:0000256" key="8">
    <source>
        <dbReference type="RuleBase" id="RU365088"/>
    </source>
</evidence>
<dbReference type="Gene3D" id="1.20.1720.10">
    <property type="entry name" value="Multidrug resistance protein D"/>
    <property type="match status" value="1"/>
</dbReference>
<evidence type="ECO:0000256" key="3">
    <source>
        <dbReference type="ARBA" id="ARBA00022448"/>
    </source>
</evidence>
<sequence length="429" mass="45203">MHGIVGRYGRIDASARDRPPSKLLILLLVLMNGAAPIALYIFVPALPVLASDFGSDISVAQMTVSLYMVGLGLSQLIMGPLSDRFGRRPVLLGGLLLMVVASIGCIFAHTLPQLIAARFFQALGGASGMVISRAVIRDLYSRDRVGGMLSLVIAVMMIAQMLSPLFGGLIETALGWRAIFYVVTAGAIIVAAAVALALPETRRRGGPAAAGSFRGDVGALFRSRAFIGYALCQVLASAIIFTFAGGGPYVVVTQMGRTSAEYGAWFASSGFAYLLGNVFCVRFGPRTSLDKLIWFGLAMQIGGALLNLVWGVLGWNQVPVWLFLTHMIIMFGNASVMANATAGAISIRPHAAGTASGLLGFTQFGIGSLCSQFGAYLGGHFATPLPLNIAVFGLALACAASMTFLVPRSNFVPTEDLIERAESEEPPVM</sequence>
<feature type="transmembrane region" description="Helical" evidence="8">
    <location>
        <begin position="357"/>
        <end position="379"/>
    </location>
</feature>
<comment type="subcellular location">
    <subcellularLocation>
        <location evidence="8">Cell inner membrane</location>
        <topology evidence="8">Multi-pass membrane protein</topology>
    </subcellularLocation>
    <subcellularLocation>
        <location evidence="1">Cell membrane</location>
        <topology evidence="1">Multi-pass membrane protein</topology>
    </subcellularLocation>
</comment>
<feature type="transmembrane region" description="Helical" evidence="8">
    <location>
        <begin position="115"/>
        <end position="136"/>
    </location>
</feature>
<dbReference type="InterPro" id="IPR020846">
    <property type="entry name" value="MFS_dom"/>
</dbReference>
<feature type="transmembrane region" description="Helical" evidence="8">
    <location>
        <begin position="262"/>
        <end position="280"/>
    </location>
</feature>
<keyword evidence="4" id="KW-1003">Cell membrane</keyword>
<dbReference type="PROSITE" id="PS00216">
    <property type="entry name" value="SUGAR_TRANSPORT_1"/>
    <property type="match status" value="1"/>
</dbReference>
<protein>
    <recommendedName>
        <fullName evidence="8">Bcr/CflA family efflux transporter</fullName>
    </recommendedName>
</protein>
<dbReference type="NCBIfam" id="TIGR00710">
    <property type="entry name" value="efflux_Bcr_CflA"/>
    <property type="match status" value="1"/>
</dbReference>
<proteinExistence type="inferred from homology"/>
<dbReference type="InterPro" id="IPR036259">
    <property type="entry name" value="MFS_trans_sf"/>
</dbReference>
<dbReference type="InterPro" id="IPR011701">
    <property type="entry name" value="MFS"/>
</dbReference>
<dbReference type="SUPFAM" id="SSF103473">
    <property type="entry name" value="MFS general substrate transporter"/>
    <property type="match status" value="1"/>
</dbReference>
<dbReference type="InterPro" id="IPR004812">
    <property type="entry name" value="Efflux_drug-R_Bcr/CmlA"/>
</dbReference>
<feature type="domain" description="Major facilitator superfamily (MFS) profile" evidence="9">
    <location>
        <begin position="24"/>
        <end position="410"/>
    </location>
</feature>
<keyword evidence="6 8" id="KW-1133">Transmembrane helix</keyword>
<dbReference type="RefSeq" id="WP_378393232.1">
    <property type="nucleotide sequence ID" value="NZ_JBHLWM010000013.1"/>
</dbReference>
<keyword evidence="11" id="KW-1185">Reference proteome</keyword>
<evidence type="ECO:0000313" key="10">
    <source>
        <dbReference type="EMBL" id="MFC0243847.1"/>
    </source>
</evidence>
<accession>A0ABV6F0F0</accession>
<comment type="similarity">
    <text evidence="2 8">Belongs to the major facilitator superfamily. Bcr/CmlA family.</text>
</comment>
<keyword evidence="8" id="KW-0997">Cell inner membrane</keyword>
<comment type="caution">
    <text evidence="10">The sequence shown here is derived from an EMBL/GenBank/DDBJ whole genome shotgun (WGS) entry which is preliminary data.</text>
</comment>
<dbReference type="CDD" id="cd17320">
    <property type="entry name" value="MFS_MdfA_MDR_like"/>
    <property type="match status" value="1"/>
</dbReference>
<evidence type="ECO:0000256" key="7">
    <source>
        <dbReference type="ARBA" id="ARBA00023136"/>
    </source>
</evidence>
<organism evidence="10 11">
    <name type="scientific">Rhodopseudomonas telluris</name>
    <dbReference type="NCBI Taxonomy" id="644215"/>
    <lineage>
        <taxon>Bacteria</taxon>
        <taxon>Pseudomonadati</taxon>
        <taxon>Pseudomonadota</taxon>
        <taxon>Alphaproteobacteria</taxon>
        <taxon>Hyphomicrobiales</taxon>
        <taxon>Nitrobacteraceae</taxon>
        <taxon>Rhodopseudomonas</taxon>
    </lineage>
</organism>
<feature type="transmembrane region" description="Helical" evidence="8">
    <location>
        <begin position="58"/>
        <end position="78"/>
    </location>
</feature>
<evidence type="ECO:0000259" key="9">
    <source>
        <dbReference type="PROSITE" id="PS50850"/>
    </source>
</evidence>
<gene>
    <name evidence="10" type="ORF">ACFFJ6_25425</name>
</gene>
<feature type="transmembrane region" description="Helical" evidence="8">
    <location>
        <begin position="90"/>
        <end position="109"/>
    </location>
</feature>
<evidence type="ECO:0000256" key="5">
    <source>
        <dbReference type="ARBA" id="ARBA00022692"/>
    </source>
</evidence>
<dbReference type="PANTHER" id="PTHR23502:SF132">
    <property type="entry name" value="POLYAMINE TRANSPORTER 2-RELATED"/>
    <property type="match status" value="1"/>
</dbReference>
<evidence type="ECO:0000256" key="6">
    <source>
        <dbReference type="ARBA" id="ARBA00022989"/>
    </source>
</evidence>
<feature type="transmembrane region" description="Helical" evidence="8">
    <location>
        <begin position="385"/>
        <end position="406"/>
    </location>
</feature>
<feature type="transmembrane region" description="Helical" evidence="8">
    <location>
        <begin position="148"/>
        <end position="166"/>
    </location>
</feature>
<feature type="transmembrane region" description="Helical" evidence="8">
    <location>
        <begin position="23"/>
        <end position="46"/>
    </location>
</feature>
<name>A0ABV6F0F0_9BRAD</name>
<keyword evidence="7 8" id="KW-0472">Membrane</keyword>
<feature type="transmembrane region" description="Helical" evidence="8">
    <location>
        <begin position="321"/>
        <end position="345"/>
    </location>
</feature>
<dbReference type="EMBL" id="JBHLWM010000013">
    <property type="protein sequence ID" value="MFC0243847.1"/>
    <property type="molecule type" value="Genomic_DNA"/>
</dbReference>
<keyword evidence="5 8" id="KW-0812">Transmembrane</keyword>
<evidence type="ECO:0000313" key="11">
    <source>
        <dbReference type="Proteomes" id="UP001589775"/>
    </source>
</evidence>
<feature type="transmembrane region" description="Helical" evidence="8">
    <location>
        <begin position="226"/>
        <end position="250"/>
    </location>
</feature>
<feature type="transmembrane region" description="Helical" evidence="8">
    <location>
        <begin position="178"/>
        <end position="198"/>
    </location>
</feature>
<dbReference type="InterPro" id="IPR005829">
    <property type="entry name" value="Sugar_transporter_CS"/>
</dbReference>
<evidence type="ECO:0000256" key="1">
    <source>
        <dbReference type="ARBA" id="ARBA00004651"/>
    </source>
</evidence>
<dbReference type="Proteomes" id="UP001589775">
    <property type="component" value="Unassembled WGS sequence"/>
</dbReference>